<feature type="compositionally biased region" description="Basic and acidic residues" evidence="10">
    <location>
        <begin position="124"/>
        <end position="133"/>
    </location>
</feature>
<evidence type="ECO:0000256" key="11">
    <source>
        <dbReference type="SAM" id="Phobius"/>
    </source>
</evidence>
<feature type="transmembrane region" description="Helical" evidence="11">
    <location>
        <begin position="325"/>
        <end position="345"/>
    </location>
</feature>
<evidence type="ECO:0000256" key="10">
    <source>
        <dbReference type="SAM" id="MobiDB-lite"/>
    </source>
</evidence>
<feature type="transmembrane region" description="Helical" evidence="11">
    <location>
        <begin position="357"/>
        <end position="379"/>
    </location>
</feature>
<dbReference type="PANTHER" id="PTHR31503">
    <property type="entry name" value="VACUOLAR CALCIUM ION TRANSPORTER"/>
    <property type="match status" value="1"/>
</dbReference>
<dbReference type="InterPro" id="IPR004837">
    <property type="entry name" value="NaCa_Exmemb"/>
</dbReference>
<evidence type="ECO:0000256" key="2">
    <source>
        <dbReference type="ARBA" id="ARBA00008170"/>
    </source>
</evidence>
<feature type="compositionally biased region" description="Basic and acidic residues" evidence="10">
    <location>
        <begin position="83"/>
        <end position="93"/>
    </location>
</feature>
<dbReference type="AlphaFoldDB" id="E4ZH32"/>
<dbReference type="VEuPathDB" id="FungiDB:LEMA_P056360.1"/>
<dbReference type="InterPro" id="IPR004798">
    <property type="entry name" value="CAX-like"/>
</dbReference>
<evidence type="ECO:0000256" key="3">
    <source>
        <dbReference type="ARBA" id="ARBA00022448"/>
    </source>
</evidence>
<evidence type="ECO:0000256" key="4">
    <source>
        <dbReference type="ARBA" id="ARBA00022568"/>
    </source>
</evidence>
<keyword evidence="8" id="KW-0406">Ion transport</keyword>
<dbReference type="Pfam" id="PF01699">
    <property type="entry name" value="Na_Ca_ex"/>
    <property type="match status" value="2"/>
</dbReference>
<keyword evidence="5 11" id="KW-0812">Transmembrane</keyword>
<dbReference type="eggNOG" id="KOG1397">
    <property type="taxonomic scope" value="Eukaryota"/>
</dbReference>
<sequence length="699" mass="76695">MAYMVELAASLPMRSPIRSGALIRYERGWLLRTKTSSPTAASFETEPSSMLQSTRELTAAFAHRHHKPRDQWRSRPFPSSRPLDNRGGMDGERIGPPARMVQAAPQDSQKEIRAPKRSGGLRRMASESPDRGPVKCCELALQQSLMRTARPLHDALAYQITTRTLRLQPRKQGSSMPSYNPQPRGRTRRTSQSRESTQDPAIPLATMSHSRPSHDYPPGRTSLAQNRLLAEYRTEKARPHTGPHADDLTRRERRRDVLPQFNHNGHAVTKYIHPEGESGRSGFNPLKFLAITGRSSSTPSMLCNLLWPVVPVAMGLHFARPEWHLAVFVTNYVAMLPAANLLGFAGQELSRKIMHKGIAVVLETTLGSVVEIILFMTLLKTSVDDSNVMVIKAAILGSILANMLLCLGCCFVAGGLKHDVQEFHSAISENSSGLMLVASMALLLPAVFYKYLYNNPDYDQATDIAHNTLLISRGVAIMCVVGYLVYIVYQTVSHDGLFHEIYEADDLKDKDRHEELAKPKLTLIEVIVALVIALACVSLIAVFLVLQIPWIVEKHGVSDAFVGLILVPLVEKIAEHILAIDEAYDNQINMALAHVLGASIQTAMFNAPLVVLVGWGIGVHMDYNFAMFEAVALVLAVIAVGSFLRDKKSNYLEGVLCILVYIIIAICAFYFPNPAGHGASHGAKSTSAAGGEGGEGGGH</sequence>
<feature type="transmembrane region" description="Helical" evidence="11">
    <location>
        <begin position="560"/>
        <end position="580"/>
    </location>
</feature>
<dbReference type="GO" id="GO:0012505">
    <property type="term" value="C:endomembrane system"/>
    <property type="evidence" value="ECO:0007669"/>
    <property type="project" value="UniProtKB-SubCell"/>
</dbReference>
<dbReference type="GO" id="GO:0015369">
    <property type="term" value="F:calcium:proton antiporter activity"/>
    <property type="evidence" value="ECO:0007669"/>
    <property type="project" value="InterPro"/>
</dbReference>
<feature type="region of interest" description="Disordered" evidence="10">
    <location>
        <begin position="164"/>
        <end position="218"/>
    </location>
</feature>
<dbReference type="Gene3D" id="1.20.1420.30">
    <property type="entry name" value="NCX, central ion-binding region"/>
    <property type="match status" value="2"/>
</dbReference>
<feature type="transmembrane region" description="Helical" evidence="11">
    <location>
        <begin position="592"/>
        <end position="617"/>
    </location>
</feature>
<dbReference type="NCBIfam" id="TIGR00378">
    <property type="entry name" value="cax"/>
    <property type="match status" value="1"/>
</dbReference>
<keyword evidence="9 11" id="KW-0472">Membrane</keyword>
<accession>E4ZH32</accession>
<evidence type="ECO:0000256" key="9">
    <source>
        <dbReference type="ARBA" id="ARBA00023136"/>
    </source>
</evidence>
<dbReference type="InterPro" id="IPR004713">
    <property type="entry name" value="CaH_exchang"/>
</dbReference>
<dbReference type="OrthoDB" id="1699231at2759"/>
<keyword evidence="7 11" id="KW-1133">Transmembrane helix</keyword>
<organism evidence="14">
    <name type="scientific">Leptosphaeria maculans (strain JN3 / isolate v23.1.3 / race Av1-4-5-6-7-8)</name>
    <name type="common">Blackleg fungus</name>
    <name type="synonym">Phoma lingam</name>
    <dbReference type="NCBI Taxonomy" id="985895"/>
    <lineage>
        <taxon>Eukaryota</taxon>
        <taxon>Fungi</taxon>
        <taxon>Dikarya</taxon>
        <taxon>Ascomycota</taxon>
        <taxon>Pezizomycotina</taxon>
        <taxon>Dothideomycetes</taxon>
        <taxon>Pleosporomycetidae</taxon>
        <taxon>Pleosporales</taxon>
        <taxon>Pleosporineae</taxon>
        <taxon>Leptosphaeriaceae</taxon>
        <taxon>Plenodomus</taxon>
        <taxon>Plenodomus lingam/Leptosphaeria maculans species complex</taxon>
    </lineage>
</organism>
<reference evidence="14" key="1">
    <citation type="journal article" date="2011" name="Nat. Commun.">
        <title>Effector diversification within compartments of the Leptosphaeria maculans genome affected by Repeat-Induced Point mutations.</title>
        <authorList>
            <person name="Rouxel T."/>
            <person name="Grandaubert J."/>
            <person name="Hane J.K."/>
            <person name="Hoede C."/>
            <person name="van de Wouw A.P."/>
            <person name="Couloux A."/>
            <person name="Dominguez V."/>
            <person name="Anthouard V."/>
            <person name="Bally P."/>
            <person name="Bourras S."/>
            <person name="Cozijnsen A.J."/>
            <person name="Ciuffetti L.M."/>
            <person name="Degrave A."/>
            <person name="Dilmaghani A."/>
            <person name="Duret L."/>
            <person name="Fudal I."/>
            <person name="Goodwin S.B."/>
            <person name="Gout L."/>
            <person name="Glaser N."/>
            <person name="Linglin J."/>
            <person name="Kema G.H.J."/>
            <person name="Lapalu N."/>
            <person name="Lawrence C.B."/>
            <person name="May K."/>
            <person name="Meyer M."/>
            <person name="Ollivier B."/>
            <person name="Poulain J."/>
            <person name="Schoch C.L."/>
            <person name="Simon A."/>
            <person name="Spatafora J.W."/>
            <person name="Stachowiak A."/>
            <person name="Turgeon B.G."/>
            <person name="Tyler B.M."/>
            <person name="Vincent D."/>
            <person name="Weissenbach J."/>
            <person name="Amselem J."/>
            <person name="Quesneville H."/>
            <person name="Oliver R.P."/>
            <person name="Wincker P."/>
            <person name="Balesdent M.-H."/>
            <person name="Howlett B.J."/>
        </authorList>
    </citation>
    <scope>NUCLEOTIDE SEQUENCE [LARGE SCALE GENOMIC DNA]</scope>
    <source>
        <strain evidence="14">JN3 / isolate v23.1.3 / race Av1-4-5-6-7-8</strain>
    </source>
</reference>
<evidence type="ECO:0000256" key="1">
    <source>
        <dbReference type="ARBA" id="ARBA00004127"/>
    </source>
</evidence>
<dbReference type="GO" id="GO:0006874">
    <property type="term" value="P:intracellular calcium ion homeostasis"/>
    <property type="evidence" value="ECO:0007669"/>
    <property type="project" value="TreeGrafter"/>
</dbReference>
<keyword evidence="6" id="KW-0106">Calcium</keyword>
<evidence type="ECO:0000259" key="12">
    <source>
        <dbReference type="Pfam" id="PF01699"/>
    </source>
</evidence>
<feature type="region of interest" description="Disordered" evidence="10">
    <location>
        <begin position="65"/>
        <end position="133"/>
    </location>
</feature>
<protein>
    <recommendedName>
        <fullName evidence="12">Sodium/calcium exchanger membrane region domain-containing protein</fullName>
    </recommendedName>
</protein>
<dbReference type="InterPro" id="IPR044880">
    <property type="entry name" value="NCX_ion-bd_dom_sf"/>
</dbReference>
<evidence type="ECO:0000256" key="8">
    <source>
        <dbReference type="ARBA" id="ARBA00023065"/>
    </source>
</evidence>
<keyword evidence="3" id="KW-0813">Transport</keyword>
<feature type="transmembrane region" description="Helical" evidence="11">
    <location>
        <begin position="434"/>
        <end position="452"/>
    </location>
</feature>
<dbReference type="PANTHER" id="PTHR31503:SF14">
    <property type="entry name" value="VACUOLAR CALCIUM ION TRANSPORTER"/>
    <property type="match status" value="1"/>
</dbReference>
<evidence type="ECO:0000256" key="6">
    <source>
        <dbReference type="ARBA" id="ARBA00022837"/>
    </source>
</evidence>
<name>E4ZH32_LEPMJ</name>
<feature type="transmembrane region" description="Helical" evidence="11">
    <location>
        <begin position="522"/>
        <end position="548"/>
    </location>
</feature>
<dbReference type="Proteomes" id="UP000002668">
    <property type="component" value="Genome"/>
</dbReference>
<keyword evidence="4" id="KW-0109">Calcium transport</keyword>
<dbReference type="GO" id="GO:0000329">
    <property type="term" value="C:fungal-type vacuole membrane"/>
    <property type="evidence" value="ECO:0007669"/>
    <property type="project" value="TreeGrafter"/>
</dbReference>
<evidence type="ECO:0000313" key="14">
    <source>
        <dbReference type="Proteomes" id="UP000002668"/>
    </source>
</evidence>
<dbReference type="EMBL" id="FP929065">
    <property type="protein sequence ID" value="CBX90602.1"/>
    <property type="molecule type" value="Genomic_DNA"/>
</dbReference>
<dbReference type="STRING" id="985895.E4ZH32"/>
<evidence type="ECO:0000256" key="7">
    <source>
        <dbReference type="ARBA" id="ARBA00022989"/>
    </source>
</evidence>
<proteinExistence type="inferred from homology"/>
<comment type="subcellular location">
    <subcellularLocation>
        <location evidence="1">Endomembrane system</location>
        <topology evidence="1">Multi-pass membrane protein</topology>
    </subcellularLocation>
</comment>
<keyword evidence="14" id="KW-1185">Reference proteome</keyword>
<feature type="domain" description="Sodium/calcium exchanger membrane region" evidence="12">
    <location>
        <begin position="527"/>
        <end position="668"/>
    </location>
</feature>
<feature type="compositionally biased region" description="Polar residues" evidence="10">
    <location>
        <begin position="164"/>
        <end position="181"/>
    </location>
</feature>
<feature type="transmembrane region" description="Helical" evidence="11">
    <location>
        <begin position="391"/>
        <end position="413"/>
    </location>
</feature>
<evidence type="ECO:0000256" key="5">
    <source>
        <dbReference type="ARBA" id="ARBA00022692"/>
    </source>
</evidence>
<dbReference type="InParanoid" id="E4ZH32"/>
<feature type="domain" description="Sodium/calcium exchanger membrane region" evidence="12">
    <location>
        <begin position="324"/>
        <end position="491"/>
    </location>
</feature>
<evidence type="ECO:0000313" key="13">
    <source>
        <dbReference type="EMBL" id="CBX90602.1"/>
    </source>
</evidence>
<feature type="transmembrane region" description="Helical" evidence="11">
    <location>
        <begin position="623"/>
        <end position="644"/>
    </location>
</feature>
<comment type="similarity">
    <text evidence="2">Belongs to the Ca(2+):cation antiporter (CaCA) (TC 2.A.19) family.</text>
</comment>
<gene>
    <name evidence="13" type="ORF">LEMA_P056360.1</name>
</gene>
<dbReference type="HOGENOM" id="CLU_008721_1_1_1"/>
<feature type="transmembrane region" description="Helical" evidence="11">
    <location>
        <begin position="464"/>
        <end position="489"/>
    </location>
</feature>
<feature type="transmembrane region" description="Helical" evidence="11">
    <location>
        <begin position="651"/>
        <end position="671"/>
    </location>
</feature>